<name>A0A401RAK4_STRNR</name>
<dbReference type="AlphaFoldDB" id="A0A401RAK4"/>
<gene>
    <name evidence="2" type="ORF">SALB_07463</name>
</gene>
<proteinExistence type="predicted"/>
<organism evidence="2 3">
    <name type="scientific">Streptomyces noursei</name>
    <name type="common">Streptomyces albulus</name>
    <dbReference type="NCBI Taxonomy" id="1971"/>
    <lineage>
        <taxon>Bacteria</taxon>
        <taxon>Bacillati</taxon>
        <taxon>Actinomycetota</taxon>
        <taxon>Actinomycetes</taxon>
        <taxon>Kitasatosporales</taxon>
        <taxon>Streptomycetaceae</taxon>
        <taxon>Streptomyces</taxon>
    </lineage>
</organism>
<sequence length="83" mass="8910">MAAKGGEGDVDVLAESLDAESVPPTATNASEERRTPDPPDPPELTVRLPETPPQLTDGSAAALLRFLITEYNRLTDTTKTHRP</sequence>
<dbReference type="EMBL" id="BHXC01000007">
    <property type="protein sequence ID" value="GCB94662.1"/>
    <property type="molecule type" value="Genomic_DNA"/>
</dbReference>
<comment type="caution">
    <text evidence="2">The sequence shown here is derived from an EMBL/GenBank/DDBJ whole genome shotgun (WGS) entry which is preliminary data.</text>
</comment>
<feature type="region of interest" description="Disordered" evidence="1">
    <location>
        <begin position="1"/>
        <end position="56"/>
    </location>
</feature>
<evidence type="ECO:0000313" key="2">
    <source>
        <dbReference type="EMBL" id="GCB94662.1"/>
    </source>
</evidence>
<reference evidence="2 3" key="1">
    <citation type="journal article" date="2019" name="Microbiol. Resour. Announc.">
        <title>Draft Genome Sequence of the Most Traditional epsilon-Poly-l-Lysine Producer, Streptomyces albulus NBRC14147.</title>
        <authorList>
            <person name="Yamanaka K."/>
            <person name="Hamano Y."/>
        </authorList>
    </citation>
    <scope>NUCLEOTIDE SEQUENCE [LARGE SCALE GENOMIC DNA]</scope>
    <source>
        <strain evidence="2 3">NBRC 14147</strain>
    </source>
</reference>
<evidence type="ECO:0000256" key="1">
    <source>
        <dbReference type="SAM" id="MobiDB-lite"/>
    </source>
</evidence>
<dbReference type="RefSeq" id="WP_124428211.1">
    <property type="nucleotide sequence ID" value="NZ_BHXC01000007.1"/>
</dbReference>
<dbReference type="Proteomes" id="UP000288351">
    <property type="component" value="Unassembled WGS sequence"/>
</dbReference>
<evidence type="ECO:0000313" key="3">
    <source>
        <dbReference type="Proteomes" id="UP000288351"/>
    </source>
</evidence>
<protein>
    <submittedName>
        <fullName evidence="2">Uncharacterized protein</fullName>
    </submittedName>
</protein>
<accession>A0A401RAK4</accession>